<dbReference type="GeneID" id="77195917"/>
<dbReference type="OrthoDB" id="9181874at2"/>
<evidence type="ECO:0000313" key="6">
    <source>
        <dbReference type="Proteomes" id="UP000674425"/>
    </source>
</evidence>
<gene>
    <name evidence="3" type="ORF">R69658_08006</name>
    <name evidence="4" type="ORF">SAMN05192563_100136</name>
</gene>
<accession>A0A1I6XLX8</accession>
<reference evidence="3 6" key="2">
    <citation type="submission" date="2021-02" db="EMBL/GenBank/DDBJ databases">
        <authorList>
            <person name="Vanwijnsberghe S."/>
        </authorList>
    </citation>
    <scope>NUCLEOTIDE SEQUENCE [LARGE SCALE GENOMIC DNA]</scope>
    <source>
        <strain evidence="3 6">R-69658</strain>
    </source>
</reference>
<evidence type="ECO:0000313" key="4">
    <source>
        <dbReference type="EMBL" id="SFT39062.1"/>
    </source>
</evidence>
<name>A0A1I6XLX8_9BURK</name>
<proteinExistence type="predicted"/>
<feature type="domain" description="DUF883" evidence="2">
    <location>
        <begin position="77"/>
        <end position="103"/>
    </location>
</feature>
<dbReference type="EMBL" id="FPBH01000001">
    <property type="protein sequence ID" value="SFT39062.1"/>
    <property type="molecule type" value="Genomic_DNA"/>
</dbReference>
<reference evidence="4 5" key="1">
    <citation type="submission" date="2016-10" db="EMBL/GenBank/DDBJ databases">
        <authorList>
            <person name="de Groot N.N."/>
        </authorList>
    </citation>
    <scope>NUCLEOTIDE SEQUENCE [LARGE SCALE GENOMIC DNA]</scope>
    <source>
        <strain evidence="4 5">LMG 27731</strain>
    </source>
</reference>
<evidence type="ECO:0000313" key="5">
    <source>
        <dbReference type="Proteomes" id="UP000198844"/>
    </source>
</evidence>
<evidence type="ECO:0000259" key="2">
    <source>
        <dbReference type="Pfam" id="PF19029"/>
    </source>
</evidence>
<organism evidence="4 5">
    <name type="scientific">Paraburkholderia aspalathi</name>
    <dbReference type="NCBI Taxonomy" id="1324617"/>
    <lineage>
        <taxon>Bacteria</taxon>
        <taxon>Pseudomonadati</taxon>
        <taxon>Pseudomonadota</taxon>
        <taxon>Betaproteobacteria</taxon>
        <taxon>Burkholderiales</taxon>
        <taxon>Burkholderiaceae</taxon>
        <taxon>Paraburkholderia</taxon>
    </lineage>
</organism>
<feature type="compositionally biased region" description="Polar residues" evidence="1">
    <location>
        <begin position="25"/>
        <end position="39"/>
    </location>
</feature>
<keyword evidence="6" id="KW-1185">Reference proteome</keyword>
<sequence length="105" mass="10816">MTESHQLTAAAAGAPPVASEPASSTGSSQQDNDSTAKSSGGNGDRATGGRTLSDVKDKIAGAQEVVKKKYRVVSESTDDYVHEAPWKAVTMALIGGLIIGMLARR</sequence>
<dbReference type="Proteomes" id="UP000674425">
    <property type="component" value="Unassembled WGS sequence"/>
</dbReference>
<evidence type="ECO:0000313" key="3">
    <source>
        <dbReference type="EMBL" id="CAE6868472.1"/>
    </source>
</evidence>
<dbReference type="RefSeq" id="WP_093632312.1">
    <property type="nucleotide sequence ID" value="NZ_CAJNAU010000228.1"/>
</dbReference>
<dbReference type="InterPro" id="IPR043605">
    <property type="entry name" value="DUF883_C"/>
</dbReference>
<dbReference type="Proteomes" id="UP000198844">
    <property type="component" value="Unassembled WGS sequence"/>
</dbReference>
<dbReference type="EMBL" id="CAJNAU010000228">
    <property type="protein sequence ID" value="CAE6868472.1"/>
    <property type="molecule type" value="Genomic_DNA"/>
</dbReference>
<feature type="region of interest" description="Disordered" evidence="1">
    <location>
        <begin position="1"/>
        <end position="58"/>
    </location>
</feature>
<evidence type="ECO:0000256" key="1">
    <source>
        <dbReference type="SAM" id="MobiDB-lite"/>
    </source>
</evidence>
<protein>
    <submittedName>
        <fullName evidence="4">Membrane-anchored ribosome-binding protein, inhibits growth in stationary phase, ElaB/YqjD/DUF883 family</fullName>
    </submittedName>
</protein>
<feature type="compositionally biased region" description="Low complexity" evidence="1">
    <location>
        <begin position="9"/>
        <end position="24"/>
    </location>
</feature>
<dbReference type="Pfam" id="PF19029">
    <property type="entry name" value="DUF883_C"/>
    <property type="match status" value="1"/>
</dbReference>
<dbReference type="AlphaFoldDB" id="A0A1I6XLX8"/>